<dbReference type="Pfam" id="PF01243">
    <property type="entry name" value="PNPOx_N"/>
    <property type="match status" value="1"/>
</dbReference>
<sequence length="172" mass="19458">MEITEPPRTPERRKADLLGRLERETDIWVATADADGVPCPVPLWFVWHDEAVWLCTRLTHPTGRNLRDGGRARLALGDTRDVVLVDGEVRTHPMREVPSAAAEAFRVKTGWDPREDHAAYAFFQVRPRAVQAWCEVRELPRRHLMREGVWAVWTPVSGPCGAHCRAGSAPRP</sequence>
<feature type="domain" description="Pyridoxamine 5'-phosphate oxidase N-terminal" evidence="1">
    <location>
        <begin position="21"/>
        <end position="134"/>
    </location>
</feature>
<reference evidence="2 3" key="1">
    <citation type="submission" date="2024-10" db="EMBL/GenBank/DDBJ databases">
        <title>The Natural Products Discovery Center: Release of the First 8490 Sequenced Strains for Exploring Actinobacteria Biosynthetic Diversity.</title>
        <authorList>
            <person name="Kalkreuter E."/>
            <person name="Kautsar S.A."/>
            <person name="Yang D."/>
            <person name="Bader C.D."/>
            <person name="Teijaro C.N."/>
            <person name="Fluegel L."/>
            <person name="Davis C.M."/>
            <person name="Simpson J.R."/>
            <person name="Lauterbach L."/>
            <person name="Steele A.D."/>
            <person name="Gui C."/>
            <person name="Meng S."/>
            <person name="Li G."/>
            <person name="Viehrig K."/>
            <person name="Ye F."/>
            <person name="Su P."/>
            <person name="Kiefer A.F."/>
            <person name="Nichols A."/>
            <person name="Cepeda A.J."/>
            <person name="Yan W."/>
            <person name="Fan B."/>
            <person name="Jiang Y."/>
            <person name="Adhikari A."/>
            <person name="Zheng C.-J."/>
            <person name="Schuster L."/>
            <person name="Cowan T.M."/>
            <person name="Smanski M.J."/>
            <person name="Chevrette M.G."/>
            <person name="De Carvalho L.P.S."/>
            <person name="Shen B."/>
        </authorList>
    </citation>
    <scope>NUCLEOTIDE SEQUENCE [LARGE SCALE GENOMIC DNA]</scope>
    <source>
        <strain evidence="2 3">NPDC007066</strain>
    </source>
</reference>
<keyword evidence="3" id="KW-1185">Reference proteome</keyword>
<dbReference type="SUPFAM" id="SSF50475">
    <property type="entry name" value="FMN-binding split barrel"/>
    <property type="match status" value="1"/>
</dbReference>
<name>A0ABW6LJU8_9ACTN</name>
<protein>
    <submittedName>
        <fullName evidence="2">Pyridoxamine 5'-phosphate oxidase family protein</fullName>
    </submittedName>
</protein>
<proteinExistence type="predicted"/>
<organism evidence="2 3">
    <name type="scientific">Streptomyces massasporeus</name>
    <dbReference type="NCBI Taxonomy" id="67324"/>
    <lineage>
        <taxon>Bacteria</taxon>
        <taxon>Bacillati</taxon>
        <taxon>Actinomycetota</taxon>
        <taxon>Actinomycetes</taxon>
        <taxon>Kitasatosporales</taxon>
        <taxon>Streptomycetaceae</taxon>
        <taxon>Streptomyces</taxon>
    </lineage>
</organism>
<evidence type="ECO:0000313" key="3">
    <source>
        <dbReference type="Proteomes" id="UP001601288"/>
    </source>
</evidence>
<dbReference type="InterPro" id="IPR011576">
    <property type="entry name" value="Pyridox_Oxase_N"/>
</dbReference>
<comment type="caution">
    <text evidence="2">The sequence shown here is derived from an EMBL/GenBank/DDBJ whole genome shotgun (WGS) entry which is preliminary data.</text>
</comment>
<gene>
    <name evidence="2" type="ORF">ACFYM3_29545</name>
</gene>
<evidence type="ECO:0000259" key="1">
    <source>
        <dbReference type="Pfam" id="PF01243"/>
    </source>
</evidence>
<accession>A0ABW6LJU8</accession>
<evidence type="ECO:0000313" key="2">
    <source>
        <dbReference type="EMBL" id="MFE9228689.1"/>
    </source>
</evidence>
<dbReference type="Gene3D" id="2.30.110.10">
    <property type="entry name" value="Electron Transport, Fmn-binding Protein, Chain A"/>
    <property type="match status" value="1"/>
</dbReference>
<dbReference type="InterPro" id="IPR012349">
    <property type="entry name" value="Split_barrel_FMN-bd"/>
</dbReference>
<dbReference type="EMBL" id="JBIAFP010000020">
    <property type="protein sequence ID" value="MFE9228689.1"/>
    <property type="molecule type" value="Genomic_DNA"/>
</dbReference>
<dbReference type="RefSeq" id="WP_358284350.1">
    <property type="nucleotide sequence ID" value="NZ_JBEYGJ010000019.1"/>
</dbReference>
<dbReference type="Proteomes" id="UP001601288">
    <property type="component" value="Unassembled WGS sequence"/>
</dbReference>